<gene>
    <name evidence="1" type="ORF">HF861_05600</name>
</gene>
<sequence>MEERKVWEALLKDPQRSYDAQCKKILSLKKILAYLYKECLSEYRHLSLKEIYDRLDTDPTSNKVVSQNVEDLKIPDSKVCYDLLFKLAHPKDPKRRLWIDMEPQGIDPGKDALYHRGFYYVCRLIDGQRNDPQGFTGDAYADMHKVISFWICLRHPRYKDNKLYRYYVEENRITGKGKTKRRDKDTMEVLILYPRRRYRYDFY</sequence>
<organism evidence="1 2">
    <name type="scientific">Faecalicoccus pleomorphus</name>
    <dbReference type="NCBI Taxonomy" id="1323"/>
    <lineage>
        <taxon>Bacteria</taxon>
        <taxon>Bacillati</taxon>
        <taxon>Bacillota</taxon>
        <taxon>Erysipelotrichia</taxon>
        <taxon>Erysipelotrichales</taxon>
        <taxon>Erysipelotrichaceae</taxon>
        <taxon>Faecalicoccus</taxon>
    </lineage>
</organism>
<dbReference type="RefSeq" id="WP_168965217.1">
    <property type="nucleotide sequence ID" value="NZ_JABAFR010000011.1"/>
</dbReference>
<evidence type="ECO:0000313" key="2">
    <source>
        <dbReference type="Proteomes" id="UP000540014"/>
    </source>
</evidence>
<name>A0A7X9NHH4_9FIRM</name>
<comment type="caution">
    <text evidence="1">The sequence shown here is derived from an EMBL/GenBank/DDBJ whole genome shotgun (WGS) entry which is preliminary data.</text>
</comment>
<protein>
    <submittedName>
        <fullName evidence="1">Uncharacterized protein</fullName>
    </submittedName>
</protein>
<dbReference type="EMBL" id="JABAFR010000011">
    <property type="protein sequence ID" value="NME44358.1"/>
    <property type="molecule type" value="Genomic_DNA"/>
</dbReference>
<reference evidence="1 2" key="1">
    <citation type="submission" date="2020-04" db="EMBL/GenBank/DDBJ databases">
        <authorList>
            <person name="Hitch T.C.A."/>
            <person name="Wylensek D."/>
            <person name="Clavel T."/>
        </authorList>
    </citation>
    <scope>NUCLEOTIDE SEQUENCE [LARGE SCALE GENOMIC DNA]</scope>
    <source>
        <strain evidence="1 2">BSM-383-APC-22F</strain>
    </source>
</reference>
<evidence type="ECO:0000313" key="1">
    <source>
        <dbReference type="EMBL" id="NME44358.1"/>
    </source>
</evidence>
<proteinExistence type="predicted"/>
<dbReference type="Proteomes" id="UP000540014">
    <property type="component" value="Unassembled WGS sequence"/>
</dbReference>
<dbReference type="AlphaFoldDB" id="A0A7X9NHH4"/>
<accession>A0A7X9NHH4</accession>